<name>A0A6A1PXT4_BALPH</name>
<dbReference type="Proteomes" id="UP000437017">
    <property type="component" value="Unassembled WGS sequence"/>
</dbReference>
<evidence type="ECO:0000313" key="1">
    <source>
        <dbReference type="EMBL" id="KAB0400410.1"/>
    </source>
</evidence>
<dbReference type="EMBL" id="SGJD01001356">
    <property type="protein sequence ID" value="KAB0400410.1"/>
    <property type="molecule type" value="Genomic_DNA"/>
</dbReference>
<proteinExistence type="predicted"/>
<comment type="caution">
    <text evidence="1">The sequence shown here is derived from an EMBL/GenBank/DDBJ whole genome shotgun (WGS) entry which is preliminary data.</text>
</comment>
<keyword evidence="2" id="KW-1185">Reference proteome</keyword>
<accession>A0A6A1PXT4</accession>
<dbReference type="AlphaFoldDB" id="A0A6A1PXT4"/>
<evidence type="ECO:0000313" key="2">
    <source>
        <dbReference type="Proteomes" id="UP000437017"/>
    </source>
</evidence>
<protein>
    <submittedName>
        <fullName evidence="1">Uncharacterized protein</fullName>
    </submittedName>
</protein>
<sequence length="74" mass="8401">MERISSPLAEFVKVLCTSQVLITARAVPTKRASALCVEKRFWIPKTTSKRLSRCIEVSGFPYDFTFCLNFQGII</sequence>
<gene>
    <name evidence="1" type="ORF">E2I00_010740</name>
</gene>
<reference evidence="1 2" key="1">
    <citation type="journal article" date="2019" name="PLoS ONE">
        <title>Genomic analyses reveal an absence of contemporary introgressive admixture between fin whales and blue whales, despite known hybrids.</title>
        <authorList>
            <person name="Westbury M.V."/>
            <person name="Petersen B."/>
            <person name="Lorenzen E.D."/>
        </authorList>
    </citation>
    <scope>NUCLEOTIDE SEQUENCE [LARGE SCALE GENOMIC DNA]</scope>
    <source>
        <strain evidence="1">FinWhale-01</strain>
    </source>
</reference>
<organism evidence="1 2">
    <name type="scientific">Balaenoptera physalus</name>
    <name type="common">Fin whale</name>
    <name type="synonym">Balaena physalus</name>
    <dbReference type="NCBI Taxonomy" id="9770"/>
    <lineage>
        <taxon>Eukaryota</taxon>
        <taxon>Metazoa</taxon>
        <taxon>Chordata</taxon>
        <taxon>Craniata</taxon>
        <taxon>Vertebrata</taxon>
        <taxon>Euteleostomi</taxon>
        <taxon>Mammalia</taxon>
        <taxon>Eutheria</taxon>
        <taxon>Laurasiatheria</taxon>
        <taxon>Artiodactyla</taxon>
        <taxon>Whippomorpha</taxon>
        <taxon>Cetacea</taxon>
        <taxon>Mysticeti</taxon>
        <taxon>Balaenopteridae</taxon>
        <taxon>Balaenoptera</taxon>
    </lineage>
</organism>